<feature type="region of interest" description="Disordered" evidence="1">
    <location>
        <begin position="1"/>
        <end position="31"/>
    </location>
</feature>
<sequence length="540" mass="60511">MNEYKNKVNNSCESSSSGSSNSKSTADKALPDQLPASISELPLSLSEMLAMYNTNLKLLKDSFKVLGTNYVFQPTHSIGDILRAQWPDAMKINGFGLMYNRSNECEEIELLILKNSDRLIKSETASSYNHKLGPSSAKKRAEKLKLLTQSPGRRLSHLANRRKVFSSANLRSTSTSQGFNKTFSGSGQMLIDKTKLYKGKKRDSAKKSTPKSKESSLTRLTPSKKKTPPSTKLIVSPSAAPKRALFNSPVNSALPCCSRDLPKRLTVLPKRAFSPIHKRKRSPSPNIENRFGKSRRLESPSRVKSVIRNLSTTSSLSTMSSTSFLDEYFKKTQSIRSHEVNRNKFTINVSENVLGFHKPMSETEKKKLLWAASSALQAKKINREHEKFKDYMSTLCKLVKKIFTEFYNPQKSKSSDDIYTLTKNRLENTVKVSGYSGREDLEKSHFVRSNSSFLMLSESRFSLNGSLETLGSDIDISSSDTSPNQSLSKSNISGVLCENQNRMIQNSSKKLFRLSDSNLMNHVKTSTPSNILKAKRQISF</sequence>
<organism evidence="2 3">
    <name type="scientific">Polypedilum vanderplanki</name>
    <name type="common">Sleeping chironomid midge</name>
    <dbReference type="NCBI Taxonomy" id="319348"/>
    <lineage>
        <taxon>Eukaryota</taxon>
        <taxon>Metazoa</taxon>
        <taxon>Ecdysozoa</taxon>
        <taxon>Arthropoda</taxon>
        <taxon>Hexapoda</taxon>
        <taxon>Insecta</taxon>
        <taxon>Pterygota</taxon>
        <taxon>Neoptera</taxon>
        <taxon>Endopterygota</taxon>
        <taxon>Diptera</taxon>
        <taxon>Nematocera</taxon>
        <taxon>Chironomoidea</taxon>
        <taxon>Chironomidae</taxon>
        <taxon>Chironominae</taxon>
        <taxon>Polypedilum</taxon>
        <taxon>Polypedilum</taxon>
    </lineage>
</organism>
<dbReference type="AlphaFoldDB" id="A0A9J6C738"/>
<dbReference type="OrthoDB" id="8192658at2759"/>
<evidence type="ECO:0000313" key="2">
    <source>
        <dbReference type="EMBL" id="KAG5677438.1"/>
    </source>
</evidence>
<protein>
    <submittedName>
        <fullName evidence="2">Uncharacterized protein</fullName>
    </submittedName>
</protein>
<dbReference type="Proteomes" id="UP001107558">
    <property type="component" value="Chromosome 2"/>
</dbReference>
<gene>
    <name evidence="2" type="ORF">PVAND_007196</name>
</gene>
<proteinExistence type="predicted"/>
<reference evidence="2" key="1">
    <citation type="submission" date="2021-03" db="EMBL/GenBank/DDBJ databases">
        <title>Chromosome level genome of the anhydrobiotic midge Polypedilum vanderplanki.</title>
        <authorList>
            <person name="Yoshida Y."/>
            <person name="Kikawada T."/>
            <person name="Gusev O."/>
        </authorList>
    </citation>
    <scope>NUCLEOTIDE SEQUENCE</scope>
    <source>
        <strain evidence="2">NIAS01</strain>
        <tissue evidence="2">Whole body or cell culture</tissue>
    </source>
</reference>
<name>A0A9J6C738_POLVA</name>
<feature type="compositionally biased region" description="Basic residues" evidence="1">
    <location>
        <begin position="196"/>
        <end position="210"/>
    </location>
</feature>
<evidence type="ECO:0000256" key="1">
    <source>
        <dbReference type="SAM" id="MobiDB-lite"/>
    </source>
</evidence>
<comment type="caution">
    <text evidence="2">The sequence shown here is derived from an EMBL/GenBank/DDBJ whole genome shotgun (WGS) entry which is preliminary data.</text>
</comment>
<feature type="region of interest" description="Disordered" evidence="1">
    <location>
        <begin position="194"/>
        <end position="236"/>
    </location>
</feature>
<evidence type="ECO:0000313" key="3">
    <source>
        <dbReference type="Proteomes" id="UP001107558"/>
    </source>
</evidence>
<dbReference type="EMBL" id="JADBJN010000002">
    <property type="protein sequence ID" value="KAG5677438.1"/>
    <property type="molecule type" value="Genomic_DNA"/>
</dbReference>
<feature type="region of interest" description="Disordered" evidence="1">
    <location>
        <begin position="276"/>
        <end position="300"/>
    </location>
</feature>
<feature type="compositionally biased region" description="Low complexity" evidence="1">
    <location>
        <begin position="7"/>
        <end position="24"/>
    </location>
</feature>
<keyword evidence="3" id="KW-1185">Reference proteome</keyword>
<accession>A0A9J6C738</accession>